<dbReference type="Gene3D" id="3.30.565.10">
    <property type="entry name" value="Histidine kinase-like ATPase, C-terminal domain"/>
    <property type="match status" value="1"/>
</dbReference>
<keyword evidence="7" id="KW-1185">Reference proteome</keyword>
<evidence type="ECO:0000256" key="4">
    <source>
        <dbReference type="ARBA" id="ARBA00023012"/>
    </source>
</evidence>
<keyword evidence="3 6" id="KW-0808">Transferase</keyword>
<dbReference type="SMART" id="SM00387">
    <property type="entry name" value="HATPase_c"/>
    <property type="match status" value="1"/>
</dbReference>
<evidence type="ECO:0000256" key="1">
    <source>
        <dbReference type="ARBA" id="ARBA00000085"/>
    </source>
</evidence>
<dbReference type="InterPro" id="IPR010559">
    <property type="entry name" value="Sig_transdc_His_kin_internal"/>
</dbReference>
<sequence length="275" mass="30130">RRRRLSRRQSGRQRRQRGGQAWVDAKVVGALAALDSSAPAGLLRLSAEVGEFVSTQLALAELDRSKERATRAELRFLRAQISPHFVYNALTAIESYVRSDPDRARELLVAFADFTRYSFAPFRQTTTIADELRLVDLYLDLARARFGDRFSVQLRVAPEVLSVRVPSLILQPVVENALRHGLEPNGHGTLSISVEDADAEAVLSVDDDGVGVEPARMRHLLDGTSGEEGVGLHNVDERLRAVFGEGHGLVVETGKGAGTRVTMRIPKSSTGVRVA</sequence>
<evidence type="ECO:0000259" key="5">
    <source>
        <dbReference type="PROSITE" id="PS50109"/>
    </source>
</evidence>
<comment type="catalytic activity">
    <reaction evidence="1">
        <text>ATP + protein L-histidine = ADP + protein N-phospho-L-histidine.</text>
        <dbReference type="EC" id="2.7.13.3"/>
    </reaction>
</comment>
<dbReference type="InterPro" id="IPR005467">
    <property type="entry name" value="His_kinase_dom"/>
</dbReference>
<proteinExistence type="predicted"/>
<dbReference type="Proteomes" id="UP000437736">
    <property type="component" value="Unassembled WGS sequence"/>
</dbReference>
<keyword evidence="4" id="KW-0902">Two-component regulatory system</keyword>
<evidence type="ECO:0000256" key="2">
    <source>
        <dbReference type="ARBA" id="ARBA00012438"/>
    </source>
</evidence>
<dbReference type="PANTHER" id="PTHR34220">
    <property type="entry name" value="SENSOR HISTIDINE KINASE YPDA"/>
    <property type="match status" value="1"/>
</dbReference>
<dbReference type="InterPro" id="IPR036890">
    <property type="entry name" value="HATPase_C_sf"/>
</dbReference>
<feature type="non-terminal residue" evidence="6">
    <location>
        <position position="1"/>
    </location>
</feature>
<dbReference type="Pfam" id="PF06580">
    <property type="entry name" value="His_kinase"/>
    <property type="match status" value="1"/>
</dbReference>
<reference evidence="6 7" key="1">
    <citation type="submission" date="2019-11" db="EMBL/GenBank/DDBJ databases">
        <title>Acidiferrimicrobium australis gen. nov., sp. nov., an acidophilic and obligately heterotrophic, member of the Actinobacteria that catalyses dissimilatory oxido- reduction of iron isolated from metal-rich acidic water in Chile.</title>
        <authorList>
            <person name="Gonzalez D."/>
            <person name="Huber K."/>
            <person name="Hedrich S."/>
            <person name="Rojas-Villalobos C."/>
            <person name="Quatrini R."/>
            <person name="Dinamarca M.A."/>
            <person name="Schwarz A."/>
            <person name="Canales C."/>
            <person name="Nancucheo I."/>
        </authorList>
    </citation>
    <scope>NUCLEOTIDE SEQUENCE [LARGE SCALE GENOMIC DNA]</scope>
    <source>
        <strain evidence="6 7">USS-CCA1</strain>
    </source>
</reference>
<dbReference type="InterPro" id="IPR004358">
    <property type="entry name" value="Sig_transdc_His_kin-like_C"/>
</dbReference>
<dbReference type="Pfam" id="PF02518">
    <property type="entry name" value="HATPase_c"/>
    <property type="match status" value="1"/>
</dbReference>
<dbReference type="SUPFAM" id="SSF55874">
    <property type="entry name" value="ATPase domain of HSP90 chaperone/DNA topoisomerase II/histidine kinase"/>
    <property type="match status" value="1"/>
</dbReference>
<evidence type="ECO:0000313" key="6">
    <source>
        <dbReference type="EMBL" id="MST33663.1"/>
    </source>
</evidence>
<evidence type="ECO:0000313" key="7">
    <source>
        <dbReference type="Proteomes" id="UP000437736"/>
    </source>
</evidence>
<evidence type="ECO:0000256" key="3">
    <source>
        <dbReference type="ARBA" id="ARBA00022777"/>
    </source>
</evidence>
<dbReference type="InterPro" id="IPR050640">
    <property type="entry name" value="Bact_2-comp_sensor_kinase"/>
</dbReference>
<keyword evidence="3 6" id="KW-0418">Kinase</keyword>
<dbReference type="PRINTS" id="PR00344">
    <property type="entry name" value="BCTRLSENSOR"/>
</dbReference>
<dbReference type="PROSITE" id="PS50109">
    <property type="entry name" value="HIS_KIN"/>
    <property type="match status" value="1"/>
</dbReference>
<comment type="caution">
    <text evidence="6">The sequence shown here is derived from an EMBL/GenBank/DDBJ whole genome shotgun (WGS) entry which is preliminary data.</text>
</comment>
<name>A0ABW9QVF4_9ACTN</name>
<dbReference type="PANTHER" id="PTHR34220:SF7">
    <property type="entry name" value="SENSOR HISTIDINE KINASE YPDA"/>
    <property type="match status" value="1"/>
</dbReference>
<dbReference type="EMBL" id="WJHE01000680">
    <property type="protein sequence ID" value="MST33663.1"/>
    <property type="molecule type" value="Genomic_DNA"/>
</dbReference>
<gene>
    <name evidence="6" type="ORF">GHK86_13160</name>
</gene>
<organism evidence="6 7">
    <name type="scientific">Acidiferrimicrobium australe</name>
    <dbReference type="NCBI Taxonomy" id="2664430"/>
    <lineage>
        <taxon>Bacteria</taxon>
        <taxon>Bacillati</taxon>
        <taxon>Actinomycetota</taxon>
        <taxon>Acidimicrobiia</taxon>
        <taxon>Acidimicrobiales</taxon>
        <taxon>Acidimicrobiaceae</taxon>
        <taxon>Acidiferrimicrobium</taxon>
    </lineage>
</organism>
<feature type="domain" description="Histidine kinase" evidence="5">
    <location>
        <begin position="169"/>
        <end position="269"/>
    </location>
</feature>
<dbReference type="EC" id="2.7.13.3" evidence="2"/>
<dbReference type="InterPro" id="IPR003594">
    <property type="entry name" value="HATPase_dom"/>
</dbReference>
<dbReference type="GO" id="GO:0016301">
    <property type="term" value="F:kinase activity"/>
    <property type="evidence" value="ECO:0007669"/>
    <property type="project" value="UniProtKB-KW"/>
</dbReference>
<protein>
    <recommendedName>
        <fullName evidence="2">histidine kinase</fullName>
        <ecNumber evidence="2">2.7.13.3</ecNumber>
    </recommendedName>
</protein>
<accession>A0ABW9QVF4</accession>